<dbReference type="OrthoDB" id="8925650at2"/>
<accession>A0A091BWU8</accession>
<name>A0A091BWU8_9GAMM</name>
<sequence length="236" mass="25168">MSIGEGALPARSAPVLSGASRALFAAAVILGVAYIAAIPLQPWPGSWLLKPLPMLLYAALMWRTFEGATGRWLALGYGAAAAGDVFLDYGARDGLFRQALAAFLVNQIAFLVAFATLGSGRPWRLARALPAVAYSLLLAVWLVPKAGPLMPPVAIYLACLLAMVVMACRVEPAPRLLWLGAMLFLLADSLIGVNKFAAPFPHAVLVIVTLYFSGQTLIALGLVRWARREPADRDPC</sequence>
<comment type="similarity">
    <text evidence="2">Belongs to the TMEM86 family.</text>
</comment>
<keyword evidence="8" id="KW-1185">Reference proteome</keyword>
<dbReference type="Proteomes" id="UP000029391">
    <property type="component" value="Unassembled WGS sequence"/>
</dbReference>
<dbReference type="RefSeq" id="WP_026817525.1">
    <property type="nucleotide sequence ID" value="NZ_AUFF01000011.1"/>
</dbReference>
<feature type="transmembrane region" description="Helical" evidence="6">
    <location>
        <begin position="203"/>
        <end position="223"/>
    </location>
</feature>
<dbReference type="EMBL" id="AWXU01000048">
    <property type="protein sequence ID" value="KFN48820.1"/>
    <property type="molecule type" value="Genomic_DNA"/>
</dbReference>
<evidence type="ECO:0000313" key="7">
    <source>
        <dbReference type="EMBL" id="KFN48820.1"/>
    </source>
</evidence>
<keyword evidence="4 6" id="KW-1133">Transmembrane helix</keyword>
<keyword evidence="3 6" id="KW-0812">Transmembrane</keyword>
<feature type="transmembrane region" description="Helical" evidence="6">
    <location>
        <begin position="125"/>
        <end position="143"/>
    </location>
</feature>
<evidence type="ECO:0000256" key="6">
    <source>
        <dbReference type="SAM" id="Phobius"/>
    </source>
</evidence>
<evidence type="ECO:0000313" key="8">
    <source>
        <dbReference type="Proteomes" id="UP000029391"/>
    </source>
</evidence>
<comment type="caution">
    <text evidence="7">The sequence shown here is derived from an EMBL/GenBank/DDBJ whole genome shotgun (WGS) entry which is preliminary data.</text>
</comment>
<dbReference type="PANTHER" id="PTHR31885">
    <property type="entry name" value="GH04784P"/>
    <property type="match status" value="1"/>
</dbReference>
<dbReference type="Pfam" id="PF07947">
    <property type="entry name" value="YhhN"/>
    <property type="match status" value="1"/>
</dbReference>
<evidence type="ECO:0000256" key="5">
    <source>
        <dbReference type="ARBA" id="ARBA00023136"/>
    </source>
</evidence>
<evidence type="ECO:0000256" key="4">
    <source>
        <dbReference type="ARBA" id="ARBA00022989"/>
    </source>
</evidence>
<feature type="transmembrane region" description="Helical" evidence="6">
    <location>
        <begin position="95"/>
        <end position="118"/>
    </location>
</feature>
<dbReference type="InterPro" id="IPR012506">
    <property type="entry name" value="TMEM86B-like"/>
</dbReference>
<organism evidence="7 8">
    <name type="scientific">Arenimonas composti TR7-09 = DSM 18010</name>
    <dbReference type="NCBI Taxonomy" id="1121013"/>
    <lineage>
        <taxon>Bacteria</taxon>
        <taxon>Pseudomonadati</taxon>
        <taxon>Pseudomonadota</taxon>
        <taxon>Gammaproteobacteria</taxon>
        <taxon>Lysobacterales</taxon>
        <taxon>Lysobacteraceae</taxon>
        <taxon>Arenimonas</taxon>
    </lineage>
</organism>
<feature type="transmembrane region" description="Helical" evidence="6">
    <location>
        <begin position="176"/>
        <end position="197"/>
    </location>
</feature>
<dbReference type="STRING" id="1121013.GCA_000426365_02625"/>
<reference evidence="7 8" key="1">
    <citation type="submission" date="2013-09" db="EMBL/GenBank/DDBJ databases">
        <title>Genome sequencing of Arenimonas composti.</title>
        <authorList>
            <person name="Chen F."/>
            <person name="Wang G."/>
        </authorList>
    </citation>
    <scope>NUCLEOTIDE SEQUENCE [LARGE SCALE GENOMIC DNA]</scope>
    <source>
        <strain evidence="7 8">TR7-09</strain>
    </source>
</reference>
<gene>
    <name evidence="7" type="ORF">P873_13490</name>
</gene>
<dbReference type="GO" id="GO:0016020">
    <property type="term" value="C:membrane"/>
    <property type="evidence" value="ECO:0007669"/>
    <property type="project" value="UniProtKB-SubCell"/>
</dbReference>
<evidence type="ECO:0000256" key="3">
    <source>
        <dbReference type="ARBA" id="ARBA00022692"/>
    </source>
</evidence>
<dbReference type="PANTHER" id="PTHR31885:SF6">
    <property type="entry name" value="GH04784P"/>
    <property type="match status" value="1"/>
</dbReference>
<proteinExistence type="inferred from homology"/>
<evidence type="ECO:0000256" key="1">
    <source>
        <dbReference type="ARBA" id="ARBA00004141"/>
    </source>
</evidence>
<evidence type="ECO:0000256" key="2">
    <source>
        <dbReference type="ARBA" id="ARBA00007375"/>
    </source>
</evidence>
<feature type="transmembrane region" description="Helical" evidence="6">
    <location>
        <begin position="21"/>
        <end position="41"/>
    </location>
</feature>
<protein>
    <recommendedName>
        <fullName evidence="9">Lysoplasmalogenase</fullName>
    </recommendedName>
</protein>
<dbReference type="GO" id="GO:0016787">
    <property type="term" value="F:hydrolase activity"/>
    <property type="evidence" value="ECO:0007669"/>
    <property type="project" value="TreeGrafter"/>
</dbReference>
<dbReference type="eggNOG" id="COG3714">
    <property type="taxonomic scope" value="Bacteria"/>
</dbReference>
<dbReference type="AlphaFoldDB" id="A0A091BWU8"/>
<comment type="subcellular location">
    <subcellularLocation>
        <location evidence="1">Membrane</location>
        <topology evidence="1">Multi-pass membrane protein</topology>
    </subcellularLocation>
</comment>
<feature type="transmembrane region" description="Helical" evidence="6">
    <location>
        <begin position="149"/>
        <end position="169"/>
    </location>
</feature>
<evidence type="ECO:0008006" key="9">
    <source>
        <dbReference type="Google" id="ProtNLM"/>
    </source>
</evidence>
<keyword evidence="5 6" id="KW-0472">Membrane</keyword>